<protein>
    <submittedName>
        <fullName evidence="1">Uncharacterized protein</fullName>
    </submittedName>
</protein>
<reference evidence="1" key="1">
    <citation type="submission" date="2015-12" db="EMBL/GenBank/DDBJ databases">
        <title>Update maize B73 reference genome by single molecule sequencing technologies.</title>
        <authorList>
            <consortium name="Maize Genome Sequencing Project"/>
            <person name="Ware D."/>
        </authorList>
    </citation>
    <scope>NUCLEOTIDE SEQUENCE</scope>
    <source>
        <tissue evidence="1">Seedling</tissue>
    </source>
</reference>
<gene>
    <name evidence="1" type="ORF">ZEAMMB73_Zm00001d047973</name>
</gene>
<organism evidence="1">
    <name type="scientific">Zea mays</name>
    <name type="common">Maize</name>
    <dbReference type="NCBI Taxonomy" id="4577"/>
    <lineage>
        <taxon>Eukaryota</taxon>
        <taxon>Viridiplantae</taxon>
        <taxon>Streptophyta</taxon>
        <taxon>Embryophyta</taxon>
        <taxon>Tracheophyta</taxon>
        <taxon>Spermatophyta</taxon>
        <taxon>Magnoliopsida</taxon>
        <taxon>Liliopsida</taxon>
        <taxon>Poales</taxon>
        <taxon>Poaceae</taxon>
        <taxon>PACMAD clade</taxon>
        <taxon>Panicoideae</taxon>
        <taxon>Andropogonodae</taxon>
        <taxon>Andropogoneae</taxon>
        <taxon>Tripsacinae</taxon>
        <taxon>Zea</taxon>
    </lineage>
</organism>
<dbReference type="IntAct" id="A0A1D6PF87">
    <property type="interactions" value="2"/>
</dbReference>
<evidence type="ECO:0000313" key="1">
    <source>
        <dbReference type="EMBL" id="AQL08182.1"/>
    </source>
</evidence>
<proteinExistence type="predicted"/>
<name>A0A1D6PF87_MAIZE</name>
<dbReference type="EMBL" id="CM000785">
    <property type="protein sequence ID" value="AQL08182.1"/>
    <property type="molecule type" value="Genomic_DNA"/>
</dbReference>
<accession>A0A1D6PF87</accession>
<dbReference type="AlphaFoldDB" id="A0A1D6PF87"/>
<dbReference type="InParanoid" id="A0A1D6PF87"/>
<sequence length="150" mass="15957">MVSLPVQSIPSFDVLSLTQVVRCSAAAATVLGARSCCLLVLCARVLDGRCPLRWELATSQRVTGRRPPARHRARLGAPSSPWVLHSGIRRRRRPPCGPACAVQCRPSPAVGSTPCPPQCRAGIHLLLPPPVCHSAAPASRPWSKAATATY</sequence>